<sequence>MAEARCSIEESEWYLQLFQQPTNRFDYRLRCRDATTTKEWTESTLSDVSGARARTPAINCAASGRNNGEARRAQVHTECGAPRRRRRQRYPLQQQQQQRQRFMKAMGSGAVKRRMSNETRADWDISVDEHAFVCVLGSLEFKDGVSKNPLSEARPSS</sequence>
<name>A0A7M7M3T3_VARDE</name>
<protein>
    <submittedName>
        <fullName evidence="2">Uncharacterized protein</fullName>
    </submittedName>
</protein>
<feature type="compositionally biased region" description="Low complexity" evidence="1">
    <location>
        <begin position="90"/>
        <end position="99"/>
    </location>
</feature>
<proteinExistence type="predicted"/>
<dbReference type="GeneID" id="111244090"/>
<reference evidence="2" key="1">
    <citation type="submission" date="2021-01" db="UniProtKB">
        <authorList>
            <consortium name="EnsemblMetazoa"/>
        </authorList>
    </citation>
    <scope>IDENTIFICATION</scope>
</reference>
<keyword evidence="3" id="KW-1185">Reference proteome</keyword>
<dbReference type="RefSeq" id="XP_022646449.1">
    <property type="nucleotide sequence ID" value="XM_022790714.1"/>
</dbReference>
<organism evidence="2 3">
    <name type="scientific">Varroa destructor</name>
    <name type="common">Honeybee mite</name>
    <dbReference type="NCBI Taxonomy" id="109461"/>
    <lineage>
        <taxon>Eukaryota</taxon>
        <taxon>Metazoa</taxon>
        <taxon>Ecdysozoa</taxon>
        <taxon>Arthropoda</taxon>
        <taxon>Chelicerata</taxon>
        <taxon>Arachnida</taxon>
        <taxon>Acari</taxon>
        <taxon>Parasitiformes</taxon>
        <taxon>Mesostigmata</taxon>
        <taxon>Gamasina</taxon>
        <taxon>Dermanyssoidea</taxon>
        <taxon>Varroidae</taxon>
        <taxon>Varroa</taxon>
    </lineage>
</organism>
<evidence type="ECO:0000313" key="2">
    <source>
        <dbReference type="EnsemblMetazoa" id="XP_022646449"/>
    </source>
</evidence>
<dbReference type="EnsemblMetazoa" id="XM_022790714">
    <property type="protein sequence ID" value="XP_022646449"/>
    <property type="gene ID" value="LOC111244090"/>
</dbReference>
<evidence type="ECO:0000313" key="3">
    <source>
        <dbReference type="Proteomes" id="UP000594260"/>
    </source>
</evidence>
<feature type="region of interest" description="Disordered" evidence="1">
    <location>
        <begin position="61"/>
        <end position="99"/>
    </location>
</feature>
<dbReference type="AlphaFoldDB" id="A0A7M7M3T3"/>
<dbReference type="Proteomes" id="UP000594260">
    <property type="component" value="Unplaced"/>
</dbReference>
<evidence type="ECO:0000256" key="1">
    <source>
        <dbReference type="SAM" id="MobiDB-lite"/>
    </source>
</evidence>
<accession>A0A7M7M3T3</accession>